<dbReference type="EMBL" id="GG663739">
    <property type="protein sequence ID" value="EEH57284.1"/>
    <property type="molecule type" value="Genomic_DNA"/>
</dbReference>
<dbReference type="GeneID" id="9683892"/>
<proteinExistence type="inferred from homology"/>
<dbReference type="OrthoDB" id="248923at2759"/>
<reference evidence="4 5" key="1">
    <citation type="journal article" date="2009" name="Science">
        <title>Green evolution and dynamic adaptations revealed by genomes of the marine picoeukaryotes Micromonas.</title>
        <authorList>
            <person name="Worden A.Z."/>
            <person name="Lee J.H."/>
            <person name="Mock T."/>
            <person name="Rouze P."/>
            <person name="Simmons M.P."/>
            <person name="Aerts A.L."/>
            <person name="Allen A.E."/>
            <person name="Cuvelier M.L."/>
            <person name="Derelle E."/>
            <person name="Everett M.V."/>
            <person name="Foulon E."/>
            <person name="Grimwood J."/>
            <person name="Gundlach H."/>
            <person name="Henrissat B."/>
            <person name="Napoli C."/>
            <person name="McDonald S.M."/>
            <person name="Parker M.S."/>
            <person name="Rombauts S."/>
            <person name="Salamov A."/>
            <person name="Von Dassow P."/>
            <person name="Badger J.H."/>
            <person name="Coutinho P.M."/>
            <person name="Demir E."/>
            <person name="Dubchak I."/>
            <person name="Gentemann C."/>
            <person name="Eikrem W."/>
            <person name="Gready J.E."/>
            <person name="John U."/>
            <person name="Lanier W."/>
            <person name="Lindquist E.A."/>
            <person name="Lucas S."/>
            <person name="Mayer K.F."/>
            <person name="Moreau H."/>
            <person name="Not F."/>
            <person name="Otillar R."/>
            <person name="Panaud O."/>
            <person name="Pangilinan J."/>
            <person name="Paulsen I."/>
            <person name="Piegu B."/>
            <person name="Poliakov A."/>
            <person name="Robbens S."/>
            <person name="Schmutz J."/>
            <person name="Toulza E."/>
            <person name="Wyss T."/>
            <person name="Zelensky A."/>
            <person name="Zhou K."/>
            <person name="Armbrust E.V."/>
            <person name="Bhattacharya D."/>
            <person name="Goodenough U.W."/>
            <person name="Van de Peer Y."/>
            <person name="Grigoriev I.V."/>
        </authorList>
    </citation>
    <scope>NUCLEOTIDE SEQUENCE [LARGE SCALE GENOMIC DNA]</scope>
    <source>
        <strain evidence="4 5">CCMP1545</strain>
    </source>
</reference>
<dbReference type="PANTHER" id="PTHR48014:SF21">
    <property type="entry name" value="SERINE_THREONINE-PROTEIN KINASE FRAY2"/>
    <property type="match status" value="1"/>
</dbReference>
<accession>C1MTA2</accession>
<feature type="binding site" evidence="2">
    <location>
        <position position="59"/>
    </location>
    <ligand>
        <name>ATP</name>
        <dbReference type="ChEBI" id="CHEBI:30616"/>
    </ligand>
</feature>
<dbReference type="InterPro" id="IPR017441">
    <property type="entry name" value="Protein_kinase_ATP_BS"/>
</dbReference>
<evidence type="ECO:0000256" key="2">
    <source>
        <dbReference type="PROSITE-ProRule" id="PRU10141"/>
    </source>
</evidence>
<dbReference type="SUPFAM" id="SSF56112">
    <property type="entry name" value="Protein kinase-like (PK-like)"/>
    <property type="match status" value="1"/>
</dbReference>
<keyword evidence="2" id="KW-0547">Nucleotide-binding</keyword>
<keyword evidence="5" id="KW-1185">Reference proteome</keyword>
<dbReference type="GO" id="GO:0004672">
    <property type="term" value="F:protein kinase activity"/>
    <property type="evidence" value="ECO:0007669"/>
    <property type="project" value="InterPro"/>
</dbReference>
<dbReference type="GO" id="GO:0005524">
    <property type="term" value="F:ATP binding"/>
    <property type="evidence" value="ECO:0007669"/>
    <property type="project" value="UniProtKB-UniRule"/>
</dbReference>
<dbReference type="Pfam" id="PF00069">
    <property type="entry name" value="Pkinase"/>
    <property type="match status" value="1"/>
</dbReference>
<dbReference type="Gene3D" id="3.30.200.20">
    <property type="entry name" value="Phosphorylase Kinase, domain 1"/>
    <property type="match status" value="1"/>
</dbReference>
<dbReference type="PROSITE" id="PS00107">
    <property type="entry name" value="PROTEIN_KINASE_ATP"/>
    <property type="match status" value="1"/>
</dbReference>
<dbReference type="InterPro" id="IPR047173">
    <property type="entry name" value="STRAD_A/B-like"/>
</dbReference>
<feature type="non-terminal residue" evidence="4">
    <location>
        <position position="377"/>
    </location>
</feature>
<evidence type="ECO:0000313" key="5">
    <source>
        <dbReference type="Proteomes" id="UP000001876"/>
    </source>
</evidence>
<dbReference type="eggNOG" id="KOG0582">
    <property type="taxonomic scope" value="Eukaryota"/>
</dbReference>
<gene>
    <name evidence="4" type="ORF">MICPUCDRAFT_16998</name>
</gene>
<dbReference type="Proteomes" id="UP000001876">
    <property type="component" value="Unassembled WGS sequence"/>
</dbReference>
<dbReference type="PROSITE" id="PS50011">
    <property type="entry name" value="PROTEIN_KINASE_DOM"/>
    <property type="match status" value="1"/>
</dbReference>
<dbReference type="STRING" id="564608.C1MTA2"/>
<dbReference type="GO" id="GO:0043539">
    <property type="term" value="F:protein serine/threonine kinase activator activity"/>
    <property type="evidence" value="ECO:0007669"/>
    <property type="project" value="InterPro"/>
</dbReference>
<comment type="similarity">
    <text evidence="1">Belongs to the protein kinase superfamily. STE Ser/Thr protein kinase family. STE20 subfamily.</text>
</comment>
<dbReference type="OMA" id="MEQNGHE"/>
<dbReference type="PANTHER" id="PTHR48014">
    <property type="entry name" value="SERINE/THREONINE-PROTEIN KINASE FRAY2"/>
    <property type="match status" value="1"/>
</dbReference>
<feature type="domain" description="Protein kinase" evidence="3">
    <location>
        <begin position="30"/>
        <end position="293"/>
    </location>
</feature>
<name>C1MTA2_MICPC</name>
<dbReference type="Gene3D" id="1.10.510.10">
    <property type="entry name" value="Transferase(Phosphotransferase) domain 1"/>
    <property type="match status" value="1"/>
</dbReference>
<dbReference type="InterPro" id="IPR000719">
    <property type="entry name" value="Prot_kinase_dom"/>
</dbReference>
<evidence type="ECO:0000259" key="3">
    <source>
        <dbReference type="PROSITE" id="PS50011"/>
    </source>
</evidence>
<protein>
    <submittedName>
        <fullName evidence="4">Predicted protein</fullName>
    </submittedName>
</protein>
<keyword evidence="2" id="KW-0067">ATP-binding</keyword>
<dbReference type="FunFam" id="1.10.510.10:FF:000947">
    <property type="entry name" value="serine/threonine-protein kinase OSR1"/>
    <property type="match status" value="1"/>
</dbReference>
<dbReference type="InterPro" id="IPR011009">
    <property type="entry name" value="Kinase-like_dom_sf"/>
</dbReference>
<organism evidence="5">
    <name type="scientific">Micromonas pusilla (strain CCMP1545)</name>
    <name type="common">Picoplanktonic green alga</name>
    <dbReference type="NCBI Taxonomy" id="564608"/>
    <lineage>
        <taxon>Eukaryota</taxon>
        <taxon>Viridiplantae</taxon>
        <taxon>Chlorophyta</taxon>
        <taxon>Mamiellophyceae</taxon>
        <taxon>Mamiellales</taxon>
        <taxon>Mamiellaceae</taxon>
        <taxon>Micromonas</taxon>
    </lineage>
</organism>
<evidence type="ECO:0000256" key="1">
    <source>
        <dbReference type="ARBA" id="ARBA00008874"/>
    </source>
</evidence>
<evidence type="ECO:0000313" key="4">
    <source>
        <dbReference type="EMBL" id="EEH57284.1"/>
    </source>
</evidence>
<dbReference type="RefSeq" id="XP_003058829.1">
    <property type="nucleotide sequence ID" value="XM_003058783.1"/>
</dbReference>
<sequence>MASSAGVRRTNSSYFEGAPKQQYPTSASDYVVHEEIGRGVSAKVYRAECLPLGETVAVKMLDLEDQDPGHLEEIRREVASMSMVSHPNLVISHCSFVEGQYLWVVMPFLSGGSALNIMKWSHPKGLDEVSIATILKEVLKALDYFHRNGNIHRDIKAGNILIDNNGAVKIGDFGVSAASWGSGAKPHSTFVGTPCWMAPEVMEQVTGYDSSADIWSLGITVLELCHGHAPFAKYPPMKVLLMTLQNPPPQLEAEQAESGHHFSRALRDFVSVCLQKDPKRRPTAAKLLEHRFIKEAKKPDFLVKHLLEGIPALGERTAELNAREKARQAERAAAVAAGNLKGAAATDAAAEKKSQAEYLKGVTSWNFNMDEIRAEAA</sequence>
<dbReference type="SMART" id="SM00220">
    <property type="entry name" value="S_TKc"/>
    <property type="match status" value="1"/>
</dbReference>
<dbReference type="KEGG" id="mpp:MICPUCDRAFT_16998"/>
<dbReference type="AlphaFoldDB" id="C1MTA2"/>